<evidence type="ECO:0000256" key="1">
    <source>
        <dbReference type="SAM" id="MobiDB-lite"/>
    </source>
</evidence>
<accession>A0A444UQC0</accession>
<feature type="region of interest" description="Disordered" evidence="1">
    <location>
        <begin position="26"/>
        <end position="45"/>
    </location>
</feature>
<organism evidence="2 3">
    <name type="scientific">Acipenser ruthenus</name>
    <name type="common">Sterlet sturgeon</name>
    <dbReference type="NCBI Taxonomy" id="7906"/>
    <lineage>
        <taxon>Eukaryota</taxon>
        <taxon>Metazoa</taxon>
        <taxon>Chordata</taxon>
        <taxon>Craniata</taxon>
        <taxon>Vertebrata</taxon>
        <taxon>Euteleostomi</taxon>
        <taxon>Actinopterygii</taxon>
        <taxon>Chondrostei</taxon>
        <taxon>Acipenseriformes</taxon>
        <taxon>Acipenseridae</taxon>
        <taxon>Acipenser</taxon>
    </lineage>
</organism>
<dbReference type="AlphaFoldDB" id="A0A444UQC0"/>
<name>A0A444UQC0_ACIRT</name>
<dbReference type="EMBL" id="SCEB01214069">
    <property type="protein sequence ID" value="RXM37365.1"/>
    <property type="molecule type" value="Genomic_DNA"/>
</dbReference>
<evidence type="ECO:0000313" key="3">
    <source>
        <dbReference type="Proteomes" id="UP000289886"/>
    </source>
</evidence>
<evidence type="ECO:0000313" key="2">
    <source>
        <dbReference type="EMBL" id="RXM37365.1"/>
    </source>
</evidence>
<gene>
    <name evidence="2" type="ORF">EOD39_0039</name>
</gene>
<dbReference type="Proteomes" id="UP000289886">
    <property type="component" value="Unassembled WGS sequence"/>
</dbReference>
<comment type="caution">
    <text evidence="2">The sequence shown here is derived from an EMBL/GenBank/DDBJ whole genome shotgun (WGS) entry which is preliminary data.</text>
</comment>
<protein>
    <submittedName>
        <fullName evidence="2">Uncharacterized protein</fullName>
    </submittedName>
</protein>
<feature type="compositionally biased region" description="Basic and acidic residues" evidence="1">
    <location>
        <begin position="27"/>
        <end position="39"/>
    </location>
</feature>
<keyword evidence="3" id="KW-1185">Reference proteome</keyword>
<sequence>MDSGSYAAMDRGTRCWALGCSFLSQQQRERRDGEGHQKTEGSGTLRGEGYRALASFYMEADISLAIELVKAAEHETAHPAPGTALEHSQPTATPESQEVCLELCAALNRLGRSLTIHPFKKSSTS</sequence>
<proteinExistence type="predicted"/>
<reference evidence="2 3" key="1">
    <citation type="submission" date="2019-01" db="EMBL/GenBank/DDBJ databases">
        <title>Draft Genome and Complete Hox-Cluster Characterization of the Sterlet Sturgeon (Acipenser ruthenus).</title>
        <authorList>
            <person name="Wei Q."/>
        </authorList>
    </citation>
    <scope>NUCLEOTIDE SEQUENCE [LARGE SCALE GENOMIC DNA]</scope>
    <source>
        <strain evidence="2">WHYD16114868_AA</strain>
        <tissue evidence="2">Blood</tissue>
    </source>
</reference>